<sequence>MHGDWDALRNAVRAYDIDADSLEVARTVTSSALVSAGCPEGQARDLVDTWLVHGDFILDDVPRCDFVVGNPPYVRATEIDKDKRSEYVSRLRSVTAGCDLYVSFFDRGLDILRDDGVLCFICADRWLQNKYGALLRARMGDDCDLVSLVRMHGVDAFDDAVDAYPAITTIRKGHVSAKLRFANCKPDFGPADADMLLDWLRGSGTALSTAHVEAFEIDKPTGTSIYPIGDHELVDFVSRASKALPSLEQAGVHLGIGVATGCDDVFLTQDAHLVESDRMMPLFYMRDYRKGNPERRRWLVNPWNADGTLVDLEEYPRLKTYFMGNKARLSNRHVAKKNEASWYRTIDKVNPDLMDRDLLLMPDMTAYPAPVLSHGLYPHHNCYWLTSDEWDMRALGGLLMADTTRRFIDAFGVKMRGGTLRFQAQYLRLVHMPQYAKVSEENRAGLARAFMNNDRAMATHFAIAAYEENMG</sequence>
<dbReference type="EMBL" id="MVOH01000001">
    <property type="protein sequence ID" value="PAU69073.1"/>
    <property type="molecule type" value="Genomic_DNA"/>
</dbReference>
<dbReference type="PANTHER" id="PTHR33841">
    <property type="entry name" value="DNA METHYLTRANSFERASE YEEA-RELATED"/>
    <property type="match status" value="1"/>
</dbReference>
<dbReference type="GO" id="GO:0009007">
    <property type="term" value="F:site-specific DNA-methyltransferase (adenine-specific) activity"/>
    <property type="evidence" value="ECO:0007669"/>
    <property type="project" value="UniProtKB-EC"/>
</dbReference>
<comment type="caution">
    <text evidence="8">The sequence shown here is derived from an EMBL/GenBank/DDBJ whole genome shotgun (WGS) entry which is preliminary data.</text>
</comment>
<dbReference type="Pfam" id="PF07669">
    <property type="entry name" value="Eco57I"/>
    <property type="match status" value="1"/>
</dbReference>
<evidence type="ECO:0000256" key="2">
    <source>
        <dbReference type="ARBA" id="ARBA00011900"/>
    </source>
</evidence>
<feature type="domain" description="Type II methyltransferase M.TaqI-like" evidence="7">
    <location>
        <begin position="65"/>
        <end position="157"/>
    </location>
</feature>
<evidence type="ECO:0000256" key="4">
    <source>
        <dbReference type="ARBA" id="ARBA00022679"/>
    </source>
</evidence>
<keyword evidence="3 8" id="KW-0489">Methyltransferase</keyword>
<dbReference type="PROSITE" id="PS00092">
    <property type="entry name" value="N6_MTASE"/>
    <property type="match status" value="1"/>
</dbReference>
<comment type="catalytic activity">
    <reaction evidence="6">
        <text>a 2'-deoxyadenosine in DNA + S-adenosyl-L-methionine = an N(6)-methyl-2'-deoxyadenosine in DNA + S-adenosyl-L-homocysteine + H(+)</text>
        <dbReference type="Rhea" id="RHEA:15197"/>
        <dbReference type="Rhea" id="RHEA-COMP:12418"/>
        <dbReference type="Rhea" id="RHEA-COMP:12419"/>
        <dbReference type="ChEBI" id="CHEBI:15378"/>
        <dbReference type="ChEBI" id="CHEBI:57856"/>
        <dbReference type="ChEBI" id="CHEBI:59789"/>
        <dbReference type="ChEBI" id="CHEBI:90615"/>
        <dbReference type="ChEBI" id="CHEBI:90616"/>
        <dbReference type="EC" id="2.1.1.72"/>
    </reaction>
</comment>
<dbReference type="InterPro" id="IPR029063">
    <property type="entry name" value="SAM-dependent_MTases_sf"/>
</dbReference>
<reference evidence="8 9" key="1">
    <citation type="journal article" date="2017" name="ISME J.">
        <title>Unveiling bifidobacterial biogeography across the mammalian branch of the tree of life.</title>
        <authorList>
            <person name="Milani C."/>
            <person name="Mangifesta M."/>
            <person name="Mancabelli L."/>
            <person name="Lugli G.A."/>
            <person name="James K."/>
            <person name="Duranti S."/>
            <person name="Turroni F."/>
            <person name="Ferrario C."/>
            <person name="Ossiprandi M.C."/>
            <person name="van Sinderen D."/>
            <person name="Ventura M."/>
        </authorList>
    </citation>
    <scope>NUCLEOTIDE SEQUENCE [LARGE SCALE GENOMIC DNA]</scope>
    <source>
        <strain evidence="9">Ham19E</strain>
    </source>
</reference>
<comment type="similarity">
    <text evidence="1">Belongs to the N(4)/N(6)-methyltransferase family.</text>
</comment>
<evidence type="ECO:0000313" key="8">
    <source>
        <dbReference type="EMBL" id="PAU69073.1"/>
    </source>
</evidence>
<accession>A0A2A2EJ49</accession>
<gene>
    <name evidence="8" type="ORF">B1526_0054</name>
</gene>
<dbReference type="REBASE" id="385010">
    <property type="entry name" value="M.Bcr19EORF54P"/>
</dbReference>
<protein>
    <recommendedName>
        <fullName evidence="2">site-specific DNA-methyltransferase (adenine-specific)</fullName>
        <ecNumber evidence="2">2.1.1.72</ecNumber>
    </recommendedName>
</protein>
<evidence type="ECO:0000259" key="7">
    <source>
        <dbReference type="Pfam" id="PF07669"/>
    </source>
</evidence>
<dbReference type="GO" id="GO:0003676">
    <property type="term" value="F:nucleic acid binding"/>
    <property type="evidence" value="ECO:0007669"/>
    <property type="project" value="InterPro"/>
</dbReference>
<dbReference type="SUPFAM" id="SSF53335">
    <property type="entry name" value="S-adenosyl-L-methionine-dependent methyltransferases"/>
    <property type="match status" value="1"/>
</dbReference>
<dbReference type="InterPro" id="IPR050953">
    <property type="entry name" value="N4_N6_ade-DNA_methylase"/>
</dbReference>
<keyword evidence="9" id="KW-1185">Reference proteome</keyword>
<proteinExistence type="inferred from homology"/>
<dbReference type="GO" id="GO:0032259">
    <property type="term" value="P:methylation"/>
    <property type="evidence" value="ECO:0007669"/>
    <property type="project" value="UniProtKB-KW"/>
</dbReference>
<organism evidence="8 9">
    <name type="scientific">Bifidobacterium criceti</name>
    <dbReference type="NCBI Taxonomy" id="1960969"/>
    <lineage>
        <taxon>Bacteria</taxon>
        <taxon>Bacillati</taxon>
        <taxon>Actinomycetota</taxon>
        <taxon>Actinomycetes</taxon>
        <taxon>Bifidobacteriales</taxon>
        <taxon>Bifidobacteriaceae</taxon>
        <taxon>Bifidobacterium</taxon>
    </lineage>
</organism>
<evidence type="ECO:0000256" key="5">
    <source>
        <dbReference type="ARBA" id="ARBA00022691"/>
    </source>
</evidence>
<evidence type="ECO:0000256" key="6">
    <source>
        <dbReference type="ARBA" id="ARBA00047942"/>
    </source>
</evidence>
<name>A0A2A2EJ49_9BIFI</name>
<dbReference type="AlphaFoldDB" id="A0A2A2EJ49"/>
<dbReference type="PANTHER" id="PTHR33841:SF5">
    <property type="entry name" value="DNA METHYLASE (MODIFICATION METHYLASE) (METHYLTRANSFERASE)-RELATED"/>
    <property type="match status" value="1"/>
</dbReference>
<evidence type="ECO:0000256" key="1">
    <source>
        <dbReference type="ARBA" id="ARBA00006594"/>
    </source>
</evidence>
<dbReference type="Gene3D" id="3.40.50.150">
    <property type="entry name" value="Vaccinia Virus protein VP39"/>
    <property type="match status" value="1"/>
</dbReference>
<dbReference type="EC" id="2.1.1.72" evidence="2"/>
<dbReference type="InterPro" id="IPR002052">
    <property type="entry name" value="DNA_methylase_N6_adenine_CS"/>
</dbReference>
<dbReference type="InterPro" id="IPR011639">
    <property type="entry name" value="MethylTrfase_TaqI-like_dom"/>
</dbReference>
<keyword evidence="5" id="KW-0949">S-adenosyl-L-methionine</keyword>
<evidence type="ECO:0000256" key="3">
    <source>
        <dbReference type="ARBA" id="ARBA00022603"/>
    </source>
</evidence>
<dbReference type="Proteomes" id="UP000218399">
    <property type="component" value="Unassembled WGS sequence"/>
</dbReference>
<keyword evidence="4" id="KW-0808">Transferase</keyword>
<dbReference type="GO" id="GO:0006304">
    <property type="term" value="P:DNA modification"/>
    <property type="evidence" value="ECO:0007669"/>
    <property type="project" value="InterPro"/>
</dbReference>
<evidence type="ECO:0000313" key="9">
    <source>
        <dbReference type="Proteomes" id="UP000218399"/>
    </source>
</evidence>